<reference evidence="3" key="1">
    <citation type="submission" date="2016-11" db="UniProtKB">
        <authorList>
            <consortium name="WormBaseParasite"/>
        </authorList>
    </citation>
    <scope>IDENTIFICATION</scope>
</reference>
<dbReference type="GO" id="GO:0005886">
    <property type="term" value="C:plasma membrane"/>
    <property type="evidence" value="ECO:0007669"/>
    <property type="project" value="TreeGrafter"/>
</dbReference>
<proteinExistence type="predicted"/>
<dbReference type="AlphaFoldDB" id="A0A1I8FKB0"/>
<feature type="compositionally biased region" description="Basic residues" evidence="1">
    <location>
        <begin position="410"/>
        <end position="420"/>
    </location>
</feature>
<keyword evidence="2" id="KW-1185">Reference proteome</keyword>
<protein>
    <submittedName>
        <fullName evidence="3">CRAL-TRIO domain-containing protein</fullName>
    </submittedName>
</protein>
<dbReference type="InterPro" id="IPR028823">
    <property type="entry name" value="NALCN"/>
</dbReference>
<dbReference type="PANTHER" id="PTHR46141">
    <property type="entry name" value="SODIUM LEAK CHANNEL NON-SELECTIVE PROTEIN"/>
    <property type="match status" value="1"/>
</dbReference>
<dbReference type="PANTHER" id="PTHR46141:SF1">
    <property type="entry name" value="SODIUM LEAK CHANNEL NALCN"/>
    <property type="match status" value="1"/>
</dbReference>
<dbReference type="GO" id="GO:0005261">
    <property type="term" value="F:monoatomic cation channel activity"/>
    <property type="evidence" value="ECO:0007669"/>
    <property type="project" value="InterPro"/>
</dbReference>
<accession>A0A1I8FKB0</accession>
<evidence type="ECO:0000313" key="2">
    <source>
        <dbReference type="Proteomes" id="UP000095280"/>
    </source>
</evidence>
<feature type="compositionally biased region" description="Low complexity" evidence="1">
    <location>
        <begin position="350"/>
        <end position="361"/>
    </location>
</feature>
<dbReference type="Proteomes" id="UP000095280">
    <property type="component" value="Unplaced"/>
</dbReference>
<sequence>GCSLFGGRLGIWLQRSQARLPKEECVGGVGGRPSSGRCSSHPLRAGGGQPPRILVPGAVLEGWVDVRDILMSRVHPSHAAYIHFRVYRLPDRAHPICKGVVVANYTRDKGTALLTWLDDLMVDKQTNYTKYSVSQVLAMCAVSLHPAVRAESWRNRFDASVTVAGVLWLVLLVTSLGRQDLSCAPSPRGLRCFFVVFRLFTLAGKHPTLKMLMLTVLMSTFKSFFIILGMCSAAGWCTLCPASFCLQQLLPCSTPNDEDALLSHTDIRQFQNTWNLLDDSLPRQHQPAQMQNSAENAYGPAADHRFWQTWCSHQAALQAHDLDWRSCNGPGDVSFHDVLIMLRGHPQESAAAGAVGPPGTGVHHRGGGAKQTIKDWLDSCVKRKARPTRPPSAAFSATCAPPTRQPTCCRRPRRRSRSLHRWTSLAVQPPPPPRRRKACLGSPAAAATSNPTMLGGRQRPPALPDDGRQATQTGAGCEPTGGDCVGDGGEVAYEDPGGTGDGRGQHRGRGRPANDADYDEENRDVIGGIERAILRGGPRGGSPEAPPVTHFAHQQLPGSEGLVEEATCCWARPMAWWPRIWRTPSTRRSSTRTTAASEAPPVSTADDEMASDSDCQIVGCTLSPPKKQPPAEQLVRLLRPQECRLRRRWRDRVCFQKEESPQQKQKEEPSQEKPRIRPIWITSLAAALSSGRKAEAEAMRRLMKMTKRRGTPRRRDALSSPTMPAFNLRFVQHARVRVLHGICMLCVICACPAALAHACINKYRLESEFEFETALSCFVSEDATWPSCSRLSSATCWPPRLGFRRRGRSCACWPACLCRARRFHRPGRLRYPELGAPPELAAAGLAELGLSRASPKASPAPELAELLSLCSCPELIDVAKRLGGGVASSLVGAGRRRDGLTRTLLRASANSRLAAGFLLNAAARRPHAGCAAPSWPPSGRRGGCDRRLPTCWRRLSGVSTSSCTIRRPLTCS</sequence>
<feature type="region of interest" description="Disordered" evidence="1">
    <location>
        <begin position="386"/>
        <end position="519"/>
    </location>
</feature>
<dbReference type="WBParaSite" id="maker-unitig_38427-snap-gene-0.2-mRNA-1">
    <property type="protein sequence ID" value="maker-unitig_38427-snap-gene-0.2-mRNA-1"/>
    <property type="gene ID" value="maker-unitig_38427-snap-gene-0.2"/>
</dbReference>
<dbReference type="GO" id="GO:0032224">
    <property type="term" value="P:positive regulation of synaptic transmission, cholinergic"/>
    <property type="evidence" value="ECO:0007669"/>
    <property type="project" value="TreeGrafter"/>
</dbReference>
<dbReference type="GO" id="GO:0032230">
    <property type="term" value="P:positive regulation of synaptic transmission, GABAergic"/>
    <property type="evidence" value="ECO:0007669"/>
    <property type="project" value="TreeGrafter"/>
</dbReference>
<name>A0A1I8FKB0_9PLAT</name>
<feature type="compositionally biased region" description="Low complexity" evidence="1">
    <location>
        <begin position="585"/>
        <end position="601"/>
    </location>
</feature>
<organism evidence="2 3">
    <name type="scientific">Macrostomum lignano</name>
    <dbReference type="NCBI Taxonomy" id="282301"/>
    <lineage>
        <taxon>Eukaryota</taxon>
        <taxon>Metazoa</taxon>
        <taxon>Spiralia</taxon>
        <taxon>Lophotrochozoa</taxon>
        <taxon>Platyhelminthes</taxon>
        <taxon>Rhabditophora</taxon>
        <taxon>Macrostomorpha</taxon>
        <taxon>Macrostomida</taxon>
        <taxon>Macrostomidae</taxon>
        <taxon>Macrostomum</taxon>
    </lineage>
</organism>
<evidence type="ECO:0000313" key="3">
    <source>
        <dbReference type="WBParaSite" id="maker-unitig_38427-snap-gene-0.2-mRNA-1"/>
    </source>
</evidence>
<feature type="region of interest" description="Disordered" evidence="1">
    <location>
        <begin position="350"/>
        <end position="370"/>
    </location>
</feature>
<evidence type="ECO:0000256" key="1">
    <source>
        <dbReference type="SAM" id="MobiDB-lite"/>
    </source>
</evidence>
<feature type="region of interest" description="Disordered" evidence="1">
    <location>
        <begin position="585"/>
        <end position="611"/>
    </location>
</feature>